<keyword evidence="5" id="KW-0472">Membrane</keyword>
<comment type="subcellular location">
    <subcellularLocation>
        <location evidence="1">Endomembrane system</location>
    </subcellularLocation>
</comment>
<dbReference type="RefSeq" id="XP_014146399.1">
    <property type="nucleotide sequence ID" value="XM_014290924.1"/>
</dbReference>
<dbReference type="eggNOG" id="KOG1061">
    <property type="taxonomic scope" value="Eukaryota"/>
</dbReference>
<dbReference type="SUPFAM" id="SSF48371">
    <property type="entry name" value="ARM repeat"/>
    <property type="match status" value="1"/>
</dbReference>
<evidence type="ECO:0000256" key="2">
    <source>
        <dbReference type="ARBA" id="ARBA00006613"/>
    </source>
</evidence>
<evidence type="ECO:0000256" key="3">
    <source>
        <dbReference type="ARBA" id="ARBA00022448"/>
    </source>
</evidence>
<proteinExistence type="inferred from homology"/>
<keyword evidence="3" id="KW-0813">Transport</keyword>
<feature type="domain" description="Clathrin/coatomer adaptor adaptin-like N-terminal" evidence="6">
    <location>
        <begin position="1"/>
        <end position="62"/>
    </location>
</feature>
<dbReference type="OrthoDB" id="10254310at2759"/>
<dbReference type="Proteomes" id="UP000054560">
    <property type="component" value="Unassembled WGS sequence"/>
</dbReference>
<evidence type="ECO:0000256" key="5">
    <source>
        <dbReference type="ARBA" id="ARBA00023136"/>
    </source>
</evidence>
<evidence type="ECO:0000259" key="6">
    <source>
        <dbReference type="Pfam" id="PF01602"/>
    </source>
</evidence>
<feature type="non-terminal residue" evidence="7">
    <location>
        <position position="62"/>
    </location>
</feature>
<keyword evidence="4" id="KW-0653">Protein transport</keyword>
<evidence type="ECO:0000313" key="8">
    <source>
        <dbReference type="Proteomes" id="UP000054560"/>
    </source>
</evidence>
<organism evidence="7 8">
    <name type="scientific">Sphaeroforma arctica JP610</name>
    <dbReference type="NCBI Taxonomy" id="667725"/>
    <lineage>
        <taxon>Eukaryota</taxon>
        <taxon>Ichthyosporea</taxon>
        <taxon>Ichthyophonida</taxon>
        <taxon>Sphaeroforma</taxon>
    </lineage>
</organism>
<gene>
    <name evidence="7" type="ORF">SARC_14947</name>
</gene>
<comment type="similarity">
    <text evidence="2">Belongs to the adaptor complexes large subunit family.</text>
</comment>
<dbReference type="GO" id="GO:0030117">
    <property type="term" value="C:membrane coat"/>
    <property type="evidence" value="ECO:0007669"/>
    <property type="project" value="InterPro"/>
</dbReference>
<dbReference type="PANTHER" id="PTHR11134">
    <property type="entry name" value="ADAPTOR COMPLEX SUBUNIT BETA FAMILY MEMBER"/>
    <property type="match status" value="1"/>
</dbReference>
<dbReference type="Gene3D" id="1.25.10.10">
    <property type="entry name" value="Leucine-rich Repeat Variant"/>
    <property type="match status" value="1"/>
</dbReference>
<dbReference type="InterPro" id="IPR011989">
    <property type="entry name" value="ARM-like"/>
</dbReference>
<sequence length="62" mass="6984">VLRELRQYSTEADISFVRKSVQSIGQCAIKIEIAADQCIETLMQLVATKVNYVVQEAITVIR</sequence>
<dbReference type="GeneID" id="25915451"/>
<evidence type="ECO:0000256" key="4">
    <source>
        <dbReference type="ARBA" id="ARBA00022927"/>
    </source>
</evidence>
<dbReference type="InterPro" id="IPR002553">
    <property type="entry name" value="Clathrin/coatomer_adapt-like_N"/>
</dbReference>
<dbReference type="GO" id="GO:0012505">
    <property type="term" value="C:endomembrane system"/>
    <property type="evidence" value="ECO:0007669"/>
    <property type="project" value="UniProtKB-SubCell"/>
</dbReference>
<keyword evidence="8" id="KW-1185">Reference proteome</keyword>
<evidence type="ECO:0000256" key="1">
    <source>
        <dbReference type="ARBA" id="ARBA00004308"/>
    </source>
</evidence>
<dbReference type="Pfam" id="PF01602">
    <property type="entry name" value="Adaptin_N"/>
    <property type="match status" value="1"/>
</dbReference>
<name>A0A0L0F6Y8_9EUKA</name>
<dbReference type="InterPro" id="IPR016024">
    <property type="entry name" value="ARM-type_fold"/>
</dbReference>
<dbReference type="GO" id="GO:0006886">
    <property type="term" value="P:intracellular protein transport"/>
    <property type="evidence" value="ECO:0007669"/>
    <property type="project" value="InterPro"/>
</dbReference>
<dbReference type="AlphaFoldDB" id="A0A0L0F6Y8"/>
<dbReference type="STRING" id="667725.A0A0L0F6Y8"/>
<evidence type="ECO:0000313" key="7">
    <source>
        <dbReference type="EMBL" id="KNC72497.1"/>
    </source>
</evidence>
<dbReference type="InterPro" id="IPR026739">
    <property type="entry name" value="AP_beta"/>
</dbReference>
<dbReference type="EMBL" id="KQ246947">
    <property type="protein sequence ID" value="KNC72497.1"/>
    <property type="molecule type" value="Genomic_DNA"/>
</dbReference>
<protein>
    <recommendedName>
        <fullName evidence="6">Clathrin/coatomer adaptor adaptin-like N-terminal domain-containing protein</fullName>
    </recommendedName>
</protein>
<dbReference type="GO" id="GO:0016192">
    <property type="term" value="P:vesicle-mediated transport"/>
    <property type="evidence" value="ECO:0007669"/>
    <property type="project" value="InterPro"/>
</dbReference>
<reference evidence="7 8" key="1">
    <citation type="submission" date="2011-02" db="EMBL/GenBank/DDBJ databases">
        <title>The Genome Sequence of Sphaeroforma arctica JP610.</title>
        <authorList>
            <consortium name="The Broad Institute Genome Sequencing Platform"/>
            <person name="Russ C."/>
            <person name="Cuomo C."/>
            <person name="Young S.K."/>
            <person name="Zeng Q."/>
            <person name="Gargeya S."/>
            <person name="Alvarado L."/>
            <person name="Berlin A."/>
            <person name="Chapman S.B."/>
            <person name="Chen Z."/>
            <person name="Freedman E."/>
            <person name="Gellesch M."/>
            <person name="Goldberg J."/>
            <person name="Griggs A."/>
            <person name="Gujja S."/>
            <person name="Heilman E."/>
            <person name="Heiman D."/>
            <person name="Howarth C."/>
            <person name="Mehta T."/>
            <person name="Neiman D."/>
            <person name="Pearson M."/>
            <person name="Roberts A."/>
            <person name="Saif S."/>
            <person name="Shea T."/>
            <person name="Shenoy N."/>
            <person name="Sisk P."/>
            <person name="Stolte C."/>
            <person name="Sykes S."/>
            <person name="White J."/>
            <person name="Yandava C."/>
            <person name="Burger G."/>
            <person name="Gray M.W."/>
            <person name="Holland P.W.H."/>
            <person name="King N."/>
            <person name="Lang F.B.F."/>
            <person name="Roger A.J."/>
            <person name="Ruiz-Trillo I."/>
            <person name="Haas B."/>
            <person name="Nusbaum C."/>
            <person name="Birren B."/>
        </authorList>
    </citation>
    <scope>NUCLEOTIDE SEQUENCE [LARGE SCALE GENOMIC DNA]</scope>
    <source>
        <strain evidence="7 8">JP610</strain>
    </source>
</reference>
<feature type="non-terminal residue" evidence="7">
    <location>
        <position position="1"/>
    </location>
</feature>
<accession>A0A0L0F6Y8</accession>